<protein>
    <submittedName>
        <fullName evidence="2">Transmembrane protein, putative</fullName>
    </submittedName>
</protein>
<dbReference type="VEuPathDB" id="TriTrypDB:BSAL_29060"/>
<feature type="transmembrane region" description="Helical" evidence="1">
    <location>
        <begin position="42"/>
        <end position="64"/>
    </location>
</feature>
<dbReference type="EMBL" id="CYKH01001870">
    <property type="protein sequence ID" value="CUG90875.1"/>
    <property type="molecule type" value="Genomic_DNA"/>
</dbReference>
<evidence type="ECO:0000256" key="1">
    <source>
        <dbReference type="SAM" id="Phobius"/>
    </source>
</evidence>
<organism evidence="2 3">
    <name type="scientific">Bodo saltans</name>
    <name type="common">Flagellated protozoan</name>
    <dbReference type="NCBI Taxonomy" id="75058"/>
    <lineage>
        <taxon>Eukaryota</taxon>
        <taxon>Discoba</taxon>
        <taxon>Euglenozoa</taxon>
        <taxon>Kinetoplastea</taxon>
        <taxon>Metakinetoplastina</taxon>
        <taxon>Eubodonida</taxon>
        <taxon>Bodonidae</taxon>
        <taxon>Bodo</taxon>
    </lineage>
</organism>
<keyword evidence="1" id="KW-1133">Transmembrane helix</keyword>
<dbReference type="Proteomes" id="UP000051952">
    <property type="component" value="Unassembled WGS sequence"/>
</dbReference>
<name>A0A0S4JL79_BODSA</name>
<evidence type="ECO:0000313" key="2">
    <source>
        <dbReference type="EMBL" id="CUG90875.1"/>
    </source>
</evidence>
<keyword evidence="1 2" id="KW-0812">Transmembrane</keyword>
<gene>
    <name evidence="2" type="ORF">BSAL_29060</name>
</gene>
<evidence type="ECO:0000313" key="3">
    <source>
        <dbReference type="Proteomes" id="UP000051952"/>
    </source>
</evidence>
<sequence>MLKKMQTNRDAFFGLMVKALFASNVMKVIVGNAEKKSLQTTIYLLLLQMLASTLTVEVSAYVLLG</sequence>
<keyword evidence="1" id="KW-0472">Membrane</keyword>
<proteinExistence type="predicted"/>
<keyword evidence="3" id="KW-1185">Reference proteome</keyword>
<dbReference type="AlphaFoldDB" id="A0A0S4JL79"/>
<accession>A0A0S4JL79</accession>
<reference evidence="3" key="1">
    <citation type="submission" date="2015-09" db="EMBL/GenBank/DDBJ databases">
        <authorList>
            <consortium name="Pathogen Informatics"/>
        </authorList>
    </citation>
    <scope>NUCLEOTIDE SEQUENCE [LARGE SCALE GENOMIC DNA]</scope>
    <source>
        <strain evidence="3">Lake Konstanz</strain>
    </source>
</reference>